<evidence type="ECO:0000313" key="2">
    <source>
        <dbReference type="EMBL" id="OAS13882.1"/>
    </source>
</evidence>
<sequence length="104" mass="11195">MPQDWHLRASPYESAGCPGVTAIVPEQNDVALAKLVAWRDKDQAWLQSGVTAGLFSLAVMRSRLDRMPASVLDEDELMRRLSSLAAACGIDAGHGHDAAPQLDP</sequence>
<evidence type="ECO:0000313" key="3">
    <source>
        <dbReference type="Proteomes" id="UP000078316"/>
    </source>
</evidence>
<dbReference type="OrthoDB" id="8005789at2"/>
<dbReference type="AlphaFoldDB" id="A0A179RWY2"/>
<protein>
    <recommendedName>
        <fullName evidence="1">DUF6036 domain-containing protein</fullName>
    </recommendedName>
</protein>
<evidence type="ECO:0000259" key="1">
    <source>
        <dbReference type="Pfam" id="PF19502"/>
    </source>
</evidence>
<proteinExistence type="predicted"/>
<dbReference type="STRING" id="427683.A5481_30945"/>
<feature type="domain" description="DUF6036" evidence="1">
    <location>
        <begin position="1"/>
        <end position="72"/>
    </location>
</feature>
<dbReference type="Proteomes" id="UP000078316">
    <property type="component" value="Unassembled WGS sequence"/>
</dbReference>
<dbReference type="EMBL" id="LWHQ01000092">
    <property type="protein sequence ID" value="OAS13882.1"/>
    <property type="molecule type" value="Genomic_DNA"/>
</dbReference>
<dbReference type="InterPro" id="IPR045792">
    <property type="entry name" value="DUF6036"/>
</dbReference>
<dbReference type="Pfam" id="PF19502">
    <property type="entry name" value="DUF6036"/>
    <property type="match status" value="1"/>
</dbReference>
<accession>A0A179RWY2</accession>
<name>A0A179RWY2_9HYPH</name>
<reference evidence="2 3" key="1">
    <citation type="submission" date="2016-04" db="EMBL/GenBank/DDBJ databases">
        <authorList>
            <person name="Evans L.H."/>
            <person name="Alamgir A."/>
            <person name="Owens N."/>
            <person name="Weber N.D."/>
            <person name="Virtaneva K."/>
            <person name="Barbian K."/>
            <person name="Babar A."/>
            <person name="Rosenke K."/>
        </authorList>
    </citation>
    <scope>NUCLEOTIDE SEQUENCE [LARGE SCALE GENOMIC DNA]</scope>
    <source>
        <strain evidence="2 3">PMB02</strain>
    </source>
</reference>
<comment type="caution">
    <text evidence="2">The sequence shown here is derived from an EMBL/GenBank/DDBJ whole genome shotgun (WGS) entry which is preliminary data.</text>
</comment>
<organism evidence="2 3">
    <name type="scientific">Methylobacterium platani</name>
    <dbReference type="NCBI Taxonomy" id="427683"/>
    <lineage>
        <taxon>Bacteria</taxon>
        <taxon>Pseudomonadati</taxon>
        <taxon>Pseudomonadota</taxon>
        <taxon>Alphaproteobacteria</taxon>
        <taxon>Hyphomicrobiales</taxon>
        <taxon>Methylobacteriaceae</taxon>
        <taxon>Methylobacterium</taxon>
    </lineage>
</organism>
<gene>
    <name evidence="2" type="ORF">A5481_30945</name>
</gene>